<dbReference type="InterPro" id="IPR009057">
    <property type="entry name" value="Homeodomain-like_sf"/>
</dbReference>
<protein>
    <submittedName>
        <fullName evidence="7">Helix-turn-helix domain-containing protein</fullName>
    </submittedName>
</protein>
<gene>
    <name evidence="7" type="ORF">FH779_01610</name>
</gene>
<dbReference type="KEGG" id="efal:FH779_01610"/>
<keyword evidence="4" id="KW-0472">Membrane</keyword>
<evidence type="ECO:0000259" key="6">
    <source>
        <dbReference type="PROSITE" id="PS01124"/>
    </source>
</evidence>
<accession>A0A7H9DNW8</accession>
<keyword evidence="2" id="KW-0238">DNA-binding</keyword>
<keyword evidence="3" id="KW-0804">Transcription</keyword>
<feature type="chain" id="PRO_5028955147" evidence="5">
    <location>
        <begin position="20"/>
        <end position="400"/>
    </location>
</feature>
<dbReference type="Proteomes" id="UP000510643">
    <property type="component" value="Chromosome"/>
</dbReference>
<keyword evidence="4" id="KW-0812">Transmembrane</keyword>
<dbReference type="EMBL" id="CP040908">
    <property type="protein sequence ID" value="QLL56858.1"/>
    <property type="molecule type" value="Genomic_DNA"/>
</dbReference>
<evidence type="ECO:0000313" key="7">
    <source>
        <dbReference type="EMBL" id="QLL56858.1"/>
    </source>
</evidence>
<keyword evidence="5" id="KW-0732">Signal</keyword>
<proteinExistence type="predicted"/>
<dbReference type="PANTHER" id="PTHR43280">
    <property type="entry name" value="ARAC-FAMILY TRANSCRIPTIONAL REGULATOR"/>
    <property type="match status" value="1"/>
</dbReference>
<keyword evidence="8" id="KW-1185">Reference proteome</keyword>
<keyword evidence="4" id="KW-1133">Transmembrane helix</keyword>
<evidence type="ECO:0000256" key="2">
    <source>
        <dbReference type="ARBA" id="ARBA00023125"/>
    </source>
</evidence>
<dbReference type="PANTHER" id="PTHR43280:SF34">
    <property type="entry name" value="ARAC-FAMILY TRANSCRIPTIONAL REGULATOR"/>
    <property type="match status" value="1"/>
</dbReference>
<organism evidence="7 8">
    <name type="scientific">Empedobacter falsenii</name>
    <dbReference type="NCBI Taxonomy" id="343874"/>
    <lineage>
        <taxon>Bacteria</taxon>
        <taxon>Pseudomonadati</taxon>
        <taxon>Bacteroidota</taxon>
        <taxon>Flavobacteriia</taxon>
        <taxon>Flavobacteriales</taxon>
        <taxon>Weeksellaceae</taxon>
        <taxon>Empedobacter</taxon>
    </lineage>
</organism>
<dbReference type="GO" id="GO:0043565">
    <property type="term" value="F:sequence-specific DNA binding"/>
    <property type="evidence" value="ECO:0007669"/>
    <property type="project" value="InterPro"/>
</dbReference>
<dbReference type="GO" id="GO:0003700">
    <property type="term" value="F:DNA-binding transcription factor activity"/>
    <property type="evidence" value="ECO:0007669"/>
    <property type="project" value="InterPro"/>
</dbReference>
<dbReference type="SMART" id="SM00342">
    <property type="entry name" value="HTH_ARAC"/>
    <property type="match status" value="1"/>
</dbReference>
<dbReference type="PROSITE" id="PS01124">
    <property type="entry name" value="HTH_ARAC_FAMILY_2"/>
    <property type="match status" value="1"/>
</dbReference>
<reference evidence="7 8" key="1">
    <citation type="submission" date="2019-06" db="EMBL/GenBank/DDBJ databases">
        <title>Emergence of pandrug resistant Empedobacter falsenii in China.</title>
        <authorList>
            <person name="Dong N."/>
            <person name="Chen S."/>
            <person name="Zhang R."/>
        </authorList>
    </citation>
    <scope>NUCLEOTIDE SEQUENCE [LARGE SCALE GENOMIC DNA]</scope>
    <source>
        <strain evidence="7 8">1681-1</strain>
    </source>
</reference>
<keyword evidence="1" id="KW-0805">Transcription regulation</keyword>
<feature type="transmembrane region" description="Helical" evidence="4">
    <location>
        <begin position="246"/>
        <end position="265"/>
    </location>
</feature>
<evidence type="ECO:0000313" key="8">
    <source>
        <dbReference type="Proteomes" id="UP000510643"/>
    </source>
</evidence>
<dbReference type="SUPFAM" id="SSF46689">
    <property type="entry name" value="Homeodomain-like"/>
    <property type="match status" value="1"/>
</dbReference>
<evidence type="ECO:0000256" key="4">
    <source>
        <dbReference type="SAM" id="Phobius"/>
    </source>
</evidence>
<dbReference type="InterPro" id="IPR018060">
    <property type="entry name" value="HTH_AraC"/>
</dbReference>
<evidence type="ECO:0000256" key="1">
    <source>
        <dbReference type="ARBA" id="ARBA00023015"/>
    </source>
</evidence>
<feature type="signal peptide" evidence="5">
    <location>
        <begin position="1"/>
        <end position="19"/>
    </location>
</feature>
<dbReference type="Pfam" id="PF12833">
    <property type="entry name" value="HTH_18"/>
    <property type="match status" value="1"/>
</dbReference>
<sequence length="400" mass="46998">MKMRFIYLLVLFFSVYCFSQDVEENNAFYKEAVEKLKIDNSKSIKIYEYLINNSANTIQKLNYQLDLVKIKVYVSKDTEALDIFFAIEPEVLASNNQELKDRYYLIGSDLFYYLGFKEESKKLLNKVKTKDSTWINDTRNKFINLKYDLSFSPIISKKINNLNEANATIDSLQIANEVERFILLKRIQNYFLSTNSFKEYAIYTSQLNELAEHLNVEKKTTQNYLVNKLIDQQKFQKEIKEKHLKTASVVLSIVFILIIITLIFYKKKKRIEENIVKTNLISDKVESEILMKLENFEKNKGFLNPTITISILAKDLDTNIKYLSSILNNVKQKSFNNYINELRIDYIVKILKEDKKFRLYKISHLAKESGFISQSSFTTFFKLVTGVTPSVFIKNLNEDE</sequence>
<dbReference type="AlphaFoldDB" id="A0A7H9DNW8"/>
<dbReference type="RefSeq" id="WP_180905820.1">
    <property type="nucleotide sequence ID" value="NZ_CP040908.1"/>
</dbReference>
<dbReference type="GeneID" id="78400123"/>
<feature type="domain" description="HTH araC/xylS-type" evidence="6">
    <location>
        <begin position="287"/>
        <end position="395"/>
    </location>
</feature>
<name>A0A7H9DNW8_9FLAO</name>
<dbReference type="Gene3D" id="1.10.10.60">
    <property type="entry name" value="Homeodomain-like"/>
    <property type="match status" value="2"/>
</dbReference>
<evidence type="ECO:0000256" key="5">
    <source>
        <dbReference type="SAM" id="SignalP"/>
    </source>
</evidence>
<evidence type="ECO:0000256" key="3">
    <source>
        <dbReference type="ARBA" id="ARBA00023163"/>
    </source>
</evidence>